<dbReference type="Proteomes" id="UP001162640">
    <property type="component" value="Unassembled WGS sequence"/>
</dbReference>
<protein>
    <submittedName>
        <fullName evidence="1">Uncharacterized protein</fullName>
    </submittedName>
</protein>
<evidence type="ECO:0000313" key="2">
    <source>
        <dbReference type="Proteomes" id="UP001162640"/>
    </source>
</evidence>
<evidence type="ECO:0000313" key="1">
    <source>
        <dbReference type="EMBL" id="GMH93180.1"/>
    </source>
</evidence>
<proteinExistence type="predicted"/>
<reference evidence="2" key="1">
    <citation type="journal article" date="2023" name="Commun. Biol.">
        <title>Genome analysis of Parmales, the sister group of diatoms, reveals the evolutionary specialization of diatoms from phago-mixotrophs to photoautotrophs.</title>
        <authorList>
            <person name="Ban H."/>
            <person name="Sato S."/>
            <person name="Yoshikawa S."/>
            <person name="Yamada K."/>
            <person name="Nakamura Y."/>
            <person name="Ichinomiya M."/>
            <person name="Sato N."/>
            <person name="Blanc-Mathieu R."/>
            <person name="Endo H."/>
            <person name="Kuwata A."/>
            <person name="Ogata H."/>
        </authorList>
    </citation>
    <scope>NUCLEOTIDE SEQUENCE [LARGE SCALE GENOMIC DNA]</scope>
</reference>
<comment type="caution">
    <text evidence="1">The sequence shown here is derived from an EMBL/GenBank/DDBJ whole genome shotgun (WGS) entry which is preliminary data.</text>
</comment>
<accession>A0A9W7BSD0</accession>
<gene>
    <name evidence="1" type="ORF">TL16_g12557</name>
</gene>
<name>A0A9W7BSD0_9STRA</name>
<dbReference type="AlphaFoldDB" id="A0A9W7BSD0"/>
<dbReference type="EMBL" id="BLQM01000516">
    <property type="protein sequence ID" value="GMH93180.1"/>
    <property type="molecule type" value="Genomic_DNA"/>
</dbReference>
<sequence length="110" mass="12297">MGTRTEANEAILAVKETQVLWILTPETLLAREAILEPTIWGTESKLPSCWKRTRFESPSGTSREFEFAKCLLPKESGGFPALLQHLKLTPSLNPLDLMEYVTPLLSPEGK</sequence>
<organism evidence="1 2">
    <name type="scientific">Triparma laevis f. inornata</name>
    <dbReference type="NCBI Taxonomy" id="1714386"/>
    <lineage>
        <taxon>Eukaryota</taxon>
        <taxon>Sar</taxon>
        <taxon>Stramenopiles</taxon>
        <taxon>Ochrophyta</taxon>
        <taxon>Bolidophyceae</taxon>
        <taxon>Parmales</taxon>
        <taxon>Triparmaceae</taxon>
        <taxon>Triparma</taxon>
    </lineage>
</organism>